<evidence type="ECO:0000313" key="12">
    <source>
        <dbReference type="EMBL" id="MBB5685260.1"/>
    </source>
</evidence>
<evidence type="ECO:0000256" key="9">
    <source>
        <dbReference type="ARBA" id="ARBA00023136"/>
    </source>
</evidence>
<dbReference type="GO" id="GO:0006935">
    <property type="term" value="P:chemotaxis"/>
    <property type="evidence" value="ECO:0007669"/>
    <property type="project" value="UniProtKB-KW"/>
</dbReference>
<keyword evidence="6 10" id="KW-0812">Transmembrane</keyword>
<evidence type="ECO:0000256" key="7">
    <source>
        <dbReference type="ARBA" id="ARBA00022779"/>
    </source>
</evidence>
<evidence type="ECO:0000256" key="2">
    <source>
        <dbReference type="ARBA" id="ARBA00004162"/>
    </source>
</evidence>
<name>A0A7W9AGM4_9SPHN</name>
<keyword evidence="10" id="KW-0997">Cell inner membrane</keyword>
<dbReference type="RefSeq" id="WP_246350407.1">
    <property type="nucleotide sequence ID" value="NZ_JACIJC010000002.1"/>
</dbReference>
<evidence type="ECO:0000256" key="8">
    <source>
        <dbReference type="ARBA" id="ARBA00022989"/>
    </source>
</evidence>
<evidence type="ECO:0000256" key="3">
    <source>
        <dbReference type="ARBA" id="ARBA00008281"/>
    </source>
</evidence>
<dbReference type="GO" id="GO:0009425">
    <property type="term" value="C:bacterial-type flagellum basal body"/>
    <property type="evidence" value="ECO:0007669"/>
    <property type="project" value="InterPro"/>
</dbReference>
<keyword evidence="4" id="KW-1003">Cell membrane</keyword>
<feature type="region of interest" description="Disordered" evidence="11">
    <location>
        <begin position="1"/>
        <end position="28"/>
    </location>
</feature>
<keyword evidence="7 10" id="KW-0283">Flagellar rotation</keyword>
<comment type="subcellular location">
    <subcellularLocation>
        <location evidence="10">Cell inner membrane</location>
    </subcellularLocation>
    <subcellularLocation>
        <location evidence="2">Cell membrane</location>
        <topology evidence="2">Single-pass membrane protein</topology>
    </subcellularLocation>
</comment>
<evidence type="ECO:0000256" key="11">
    <source>
        <dbReference type="SAM" id="MobiDB-lite"/>
    </source>
</evidence>
<evidence type="ECO:0000256" key="1">
    <source>
        <dbReference type="ARBA" id="ARBA00002254"/>
    </source>
</evidence>
<evidence type="ECO:0000256" key="10">
    <source>
        <dbReference type="RuleBase" id="RU364125"/>
    </source>
</evidence>
<gene>
    <name evidence="12" type="ORF">FHS49_001268</name>
</gene>
<dbReference type="EMBL" id="JACIJC010000002">
    <property type="protein sequence ID" value="MBB5685260.1"/>
    <property type="molecule type" value="Genomic_DNA"/>
</dbReference>
<dbReference type="InterPro" id="IPR005503">
    <property type="entry name" value="FliL"/>
</dbReference>
<comment type="similarity">
    <text evidence="3 10">Belongs to the FliL family.</text>
</comment>
<evidence type="ECO:0000313" key="13">
    <source>
        <dbReference type="Proteomes" id="UP000549617"/>
    </source>
</evidence>
<reference evidence="12 13" key="1">
    <citation type="submission" date="2020-08" db="EMBL/GenBank/DDBJ databases">
        <title>Genomic Encyclopedia of Type Strains, Phase IV (KMG-IV): sequencing the most valuable type-strain genomes for metagenomic binning, comparative biology and taxonomic classification.</title>
        <authorList>
            <person name="Goeker M."/>
        </authorList>
    </citation>
    <scope>NUCLEOTIDE SEQUENCE [LARGE SCALE GENOMIC DNA]</scope>
    <source>
        <strain evidence="12 13">DSM 25079</strain>
    </source>
</reference>
<comment type="function">
    <text evidence="1 10">Controls the rotational direction of flagella during chemotaxis.</text>
</comment>
<dbReference type="Proteomes" id="UP000549617">
    <property type="component" value="Unassembled WGS sequence"/>
</dbReference>
<evidence type="ECO:0000256" key="6">
    <source>
        <dbReference type="ARBA" id="ARBA00022692"/>
    </source>
</evidence>
<dbReference type="AlphaFoldDB" id="A0A7W9AGM4"/>
<dbReference type="GO" id="GO:0071978">
    <property type="term" value="P:bacterial-type flagellum-dependent swarming motility"/>
    <property type="evidence" value="ECO:0007669"/>
    <property type="project" value="TreeGrafter"/>
</dbReference>
<organism evidence="12 13">
    <name type="scientific">Sphingobium boeckii</name>
    <dbReference type="NCBI Taxonomy" id="1082345"/>
    <lineage>
        <taxon>Bacteria</taxon>
        <taxon>Pseudomonadati</taxon>
        <taxon>Pseudomonadota</taxon>
        <taxon>Alphaproteobacteria</taxon>
        <taxon>Sphingomonadales</taxon>
        <taxon>Sphingomonadaceae</taxon>
        <taxon>Sphingobium</taxon>
    </lineage>
</organism>
<proteinExistence type="inferred from homology"/>
<keyword evidence="12" id="KW-0282">Flagellum</keyword>
<dbReference type="Pfam" id="PF03748">
    <property type="entry name" value="FliL"/>
    <property type="match status" value="1"/>
</dbReference>
<comment type="caution">
    <text evidence="12">The sequence shown here is derived from an EMBL/GenBank/DDBJ whole genome shotgun (WGS) entry which is preliminary data.</text>
</comment>
<accession>A0A7W9AGM4</accession>
<keyword evidence="9 10" id="KW-0472">Membrane</keyword>
<protein>
    <recommendedName>
        <fullName evidence="10">Flagellar protein FliL</fullName>
    </recommendedName>
</protein>
<keyword evidence="12" id="KW-0966">Cell projection</keyword>
<dbReference type="PANTHER" id="PTHR35091">
    <property type="entry name" value="FLAGELLAR PROTEIN FLIL"/>
    <property type="match status" value="1"/>
</dbReference>
<keyword evidence="8 10" id="KW-1133">Transmembrane helix</keyword>
<sequence length="170" mass="18603">MANEMALEMEPEDTVSVPEEIQPQTRAKPKGRKLLWGGIAAVLLTGAAGGGYIFMTRDAENTAIAPENAVDAYVEVPPMTVNLRVPGGQARFLKLRFIIVAANAAQSETIRTKIPMLLDALQPFLRELRPEDLNGSAAVFRVKEEMMVRAHATFGSGMVRDILIQDLVQQ</sequence>
<keyword evidence="13" id="KW-1185">Reference proteome</keyword>
<dbReference type="PANTHER" id="PTHR35091:SF2">
    <property type="entry name" value="FLAGELLAR PROTEIN FLIL"/>
    <property type="match status" value="1"/>
</dbReference>
<dbReference type="GO" id="GO:0005886">
    <property type="term" value="C:plasma membrane"/>
    <property type="evidence" value="ECO:0007669"/>
    <property type="project" value="UniProtKB-SubCell"/>
</dbReference>
<feature type="transmembrane region" description="Helical" evidence="10">
    <location>
        <begin position="34"/>
        <end position="55"/>
    </location>
</feature>
<evidence type="ECO:0000256" key="4">
    <source>
        <dbReference type="ARBA" id="ARBA00022475"/>
    </source>
</evidence>
<keyword evidence="12" id="KW-0969">Cilium</keyword>
<keyword evidence="5 10" id="KW-0145">Chemotaxis</keyword>
<evidence type="ECO:0000256" key="5">
    <source>
        <dbReference type="ARBA" id="ARBA00022500"/>
    </source>
</evidence>